<feature type="transmembrane region" description="Helical" evidence="1">
    <location>
        <begin position="58"/>
        <end position="78"/>
    </location>
</feature>
<dbReference type="Proteomes" id="UP000321261">
    <property type="component" value="Unassembled WGS sequence"/>
</dbReference>
<accession>A0A561SK65</accession>
<dbReference type="RefSeq" id="WP_170308789.1">
    <property type="nucleotide sequence ID" value="NZ_VIWU01000001.1"/>
</dbReference>
<evidence type="ECO:0000313" key="2">
    <source>
        <dbReference type="EMBL" id="TWF75258.1"/>
    </source>
</evidence>
<feature type="transmembrane region" description="Helical" evidence="1">
    <location>
        <begin position="186"/>
        <end position="209"/>
    </location>
</feature>
<organism evidence="2 3">
    <name type="scientific">Pseudonocardia hierapolitana</name>
    <dbReference type="NCBI Taxonomy" id="1128676"/>
    <lineage>
        <taxon>Bacteria</taxon>
        <taxon>Bacillati</taxon>
        <taxon>Actinomycetota</taxon>
        <taxon>Actinomycetes</taxon>
        <taxon>Pseudonocardiales</taxon>
        <taxon>Pseudonocardiaceae</taxon>
        <taxon>Pseudonocardia</taxon>
    </lineage>
</organism>
<feature type="transmembrane region" description="Helical" evidence="1">
    <location>
        <begin position="85"/>
        <end position="103"/>
    </location>
</feature>
<dbReference type="Pfam" id="PF11361">
    <property type="entry name" value="DUF3159"/>
    <property type="match status" value="1"/>
</dbReference>
<keyword evidence="1" id="KW-0472">Membrane</keyword>
<sequence>MTNEPATSPSRAVPGADEQATVASAVRQALERSGGWVGIAVAAAPTVAFVVANSLGGLTWAFIALAGSAPAAFGVHLARRESVRGAVLGLLLAAVCALVAAVAGEARAFFLVPTLLPAGWMLLFLGSVLVGRPLTGIALNRLAGGPRDWRHHTPLRRVYTATTWLAAGICFVNLVIRVVLYLTEQLAALAAVEVAVMPVPFALAAFTVAAARRAVRRSAAAGAIQ</sequence>
<dbReference type="EMBL" id="VIWU01000001">
    <property type="protein sequence ID" value="TWF75258.1"/>
    <property type="molecule type" value="Genomic_DNA"/>
</dbReference>
<feature type="transmembrane region" description="Helical" evidence="1">
    <location>
        <begin position="109"/>
        <end position="131"/>
    </location>
</feature>
<protein>
    <submittedName>
        <fullName evidence="2">Uncharacterized protein DUF3159</fullName>
    </submittedName>
</protein>
<evidence type="ECO:0000256" key="1">
    <source>
        <dbReference type="SAM" id="Phobius"/>
    </source>
</evidence>
<feature type="transmembrane region" description="Helical" evidence="1">
    <location>
        <begin position="34"/>
        <end position="52"/>
    </location>
</feature>
<dbReference type="AlphaFoldDB" id="A0A561SK65"/>
<comment type="caution">
    <text evidence="2">The sequence shown here is derived from an EMBL/GenBank/DDBJ whole genome shotgun (WGS) entry which is preliminary data.</text>
</comment>
<proteinExistence type="predicted"/>
<keyword evidence="1" id="KW-0812">Transmembrane</keyword>
<reference evidence="2 3" key="1">
    <citation type="submission" date="2019-06" db="EMBL/GenBank/DDBJ databases">
        <title>Sequencing the genomes of 1000 actinobacteria strains.</title>
        <authorList>
            <person name="Klenk H.-P."/>
        </authorList>
    </citation>
    <scope>NUCLEOTIDE SEQUENCE [LARGE SCALE GENOMIC DNA]</scope>
    <source>
        <strain evidence="2 3">DSM 45671</strain>
    </source>
</reference>
<name>A0A561SK65_9PSEU</name>
<keyword evidence="3" id="KW-1185">Reference proteome</keyword>
<evidence type="ECO:0000313" key="3">
    <source>
        <dbReference type="Proteomes" id="UP000321261"/>
    </source>
</evidence>
<keyword evidence="1" id="KW-1133">Transmembrane helix</keyword>
<feature type="transmembrane region" description="Helical" evidence="1">
    <location>
        <begin position="158"/>
        <end position="180"/>
    </location>
</feature>
<dbReference type="InterPro" id="IPR016566">
    <property type="entry name" value="UCP010219"/>
</dbReference>
<gene>
    <name evidence="2" type="ORF">FHX44_111142</name>
</gene>